<keyword evidence="2" id="KW-0732">Signal</keyword>
<dbReference type="STRING" id="1838286.Verru16b_00270"/>
<evidence type="ECO:0000313" key="4">
    <source>
        <dbReference type="Proteomes" id="UP000095228"/>
    </source>
</evidence>
<dbReference type="EMBL" id="CP016094">
    <property type="protein sequence ID" value="AOS43227.1"/>
    <property type="molecule type" value="Genomic_DNA"/>
</dbReference>
<reference evidence="3 4" key="1">
    <citation type="submission" date="2016-06" db="EMBL/GenBank/DDBJ databases">
        <title>Three novel species with peptidoglycan cell walls form the new genus Lacunisphaera gen. nov. in the family Opitutaceae of the verrucomicrobial subdivision 4.</title>
        <authorList>
            <person name="Rast P."/>
            <person name="Gloeckner I."/>
            <person name="Jogler M."/>
            <person name="Boedeker C."/>
            <person name="Jeske O."/>
            <person name="Wiegand S."/>
            <person name="Reinhardt R."/>
            <person name="Schumann P."/>
            <person name="Rohde M."/>
            <person name="Spring S."/>
            <person name="Gloeckner F.O."/>
            <person name="Jogler C."/>
        </authorList>
    </citation>
    <scope>NUCLEOTIDE SEQUENCE [LARGE SCALE GENOMIC DNA]</scope>
    <source>
        <strain evidence="3 4">IG16b</strain>
    </source>
</reference>
<dbReference type="OrthoDB" id="9896865at2"/>
<proteinExistence type="predicted"/>
<dbReference type="AlphaFoldDB" id="A0A1I7PHX8"/>
<dbReference type="RefSeq" id="WP_069960603.1">
    <property type="nucleotide sequence ID" value="NZ_CP016094.1"/>
</dbReference>
<feature type="signal peptide" evidence="2">
    <location>
        <begin position="1"/>
        <end position="20"/>
    </location>
</feature>
<accession>A0A1I7PHX8</accession>
<gene>
    <name evidence="3" type="ORF">Verru16b_00270</name>
</gene>
<evidence type="ECO:0000256" key="2">
    <source>
        <dbReference type="SAM" id="SignalP"/>
    </source>
</evidence>
<keyword evidence="4" id="KW-1185">Reference proteome</keyword>
<name>A0A1I7PHX8_9BACT</name>
<dbReference type="KEGG" id="obg:Verru16b_00270"/>
<sequence length="276" mass="31251">MKAPVLSLVLVVSAAPFAIAEEVRTGATPAEVREVLGQPKGRVELGDRQMLYYDRGEIELRDGRVIRAALRTAAEQAALEARDERVRAEQAARQGRLVAEGTALRDRKLADASFLAAPAAYQAAFWENFARSYPGVPCVEPLTIARLKLAEQREEQNRASAHLERLAVLEERFAAAAAAPVHYRVGYPVYRSRYERQQEFALWPVSYTYYDAPRPIYTTPETPLVSPFTRDLAQPEYRDYRSSERERWQGDKSSERRGHPGWRGAESGRGSRRDRM</sequence>
<feature type="region of interest" description="Disordered" evidence="1">
    <location>
        <begin position="235"/>
        <end position="276"/>
    </location>
</feature>
<feature type="compositionally biased region" description="Basic and acidic residues" evidence="1">
    <location>
        <begin position="236"/>
        <end position="258"/>
    </location>
</feature>
<dbReference type="Proteomes" id="UP000095228">
    <property type="component" value="Chromosome"/>
</dbReference>
<evidence type="ECO:0000256" key="1">
    <source>
        <dbReference type="SAM" id="MobiDB-lite"/>
    </source>
</evidence>
<organism evidence="3 4">
    <name type="scientific">Lacunisphaera limnophila</name>
    <dbReference type="NCBI Taxonomy" id="1838286"/>
    <lineage>
        <taxon>Bacteria</taxon>
        <taxon>Pseudomonadati</taxon>
        <taxon>Verrucomicrobiota</taxon>
        <taxon>Opitutia</taxon>
        <taxon>Opitutales</taxon>
        <taxon>Opitutaceae</taxon>
        <taxon>Lacunisphaera</taxon>
    </lineage>
</organism>
<evidence type="ECO:0000313" key="3">
    <source>
        <dbReference type="EMBL" id="AOS43227.1"/>
    </source>
</evidence>
<protein>
    <submittedName>
        <fullName evidence="3">Uncharacterized protein</fullName>
    </submittedName>
</protein>
<feature type="chain" id="PRO_5009304144" evidence="2">
    <location>
        <begin position="21"/>
        <end position="276"/>
    </location>
</feature>